<feature type="domain" description="Gamma-glutamylcyclotransferase AIG2-like" evidence="2">
    <location>
        <begin position="5"/>
        <end position="117"/>
    </location>
</feature>
<organism evidence="3 6">
    <name type="scientific">Caldiarchaeum subterraneum</name>
    <dbReference type="NCBI Taxonomy" id="311458"/>
    <lineage>
        <taxon>Archaea</taxon>
        <taxon>Nitrososphaerota</taxon>
        <taxon>Candidatus Caldarchaeales</taxon>
        <taxon>Candidatus Caldarchaeaceae</taxon>
        <taxon>Candidatus Caldarchaeum</taxon>
    </lineage>
</organism>
<dbReference type="Pfam" id="PF06094">
    <property type="entry name" value="GGACT"/>
    <property type="match status" value="1"/>
</dbReference>
<dbReference type="GO" id="GO:0003839">
    <property type="term" value="F:gamma-glutamylcyclotransferase activity"/>
    <property type="evidence" value="ECO:0007669"/>
    <property type="project" value="InterPro"/>
</dbReference>
<protein>
    <recommendedName>
        <fullName evidence="2">Gamma-glutamylcyclotransferase AIG2-like domain-containing protein</fullName>
    </recommendedName>
</protein>
<reference evidence="3 6" key="2">
    <citation type="journal article" date="2011" name="Nucleic Acids Res.">
        <title>Insights into the evolution of Archaea and eukaryotic protein modifier systems revealed by the genome of a novel archaeal group.</title>
        <authorList>
            <person name="Nunoura T."/>
            <person name="Takaki Y."/>
            <person name="Kakuta J."/>
            <person name="Nishi S."/>
            <person name="Sugahara J."/>
            <person name="Kazama H."/>
            <person name="Chee G."/>
            <person name="Hattori M."/>
            <person name="Kanai A."/>
            <person name="Atomi H."/>
            <person name="Takai K."/>
            <person name="Takami H."/>
        </authorList>
    </citation>
    <scope>NUCLEOTIDE SEQUENCE [LARGE SCALE GENOMIC DNA]</scope>
</reference>
<evidence type="ECO:0000259" key="2">
    <source>
        <dbReference type="Pfam" id="PF06094"/>
    </source>
</evidence>
<sequence>MAVWYFAYGSNLDQEGMRRRVGEWLDLKPAILRDYKIVFNVFSSSWRGGVANIEESPGSVVYGAVYLLEESQLEKLDKYEGVPHLYHRRKMTVEVGGRPLEAYVYVATNPRPRLTPSSSYLALVLKGLKKLGYSDDVIHSIRMQVER</sequence>
<dbReference type="PANTHER" id="PTHR12935">
    <property type="entry name" value="GAMMA-GLUTAMYLCYCLOTRANSFERASE"/>
    <property type="match status" value="1"/>
</dbReference>
<evidence type="ECO:0000313" key="6">
    <source>
        <dbReference type="Proteomes" id="UP000008120"/>
    </source>
</evidence>
<dbReference type="AlphaFoldDB" id="E6N528"/>
<dbReference type="BioCyc" id="CCAL311458:G131R-419-MONOMER"/>
<dbReference type="InterPro" id="IPR036568">
    <property type="entry name" value="GGCT-like_sf"/>
</dbReference>
<accession>E6N528</accession>
<evidence type="ECO:0000256" key="1">
    <source>
        <dbReference type="ARBA" id="ARBA00023239"/>
    </source>
</evidence>
<dbReference type="PANTHER" id="PTHR12935:SF0">
    <property type="entry name" value="GAMMA-GLUTAMYLCYCLOTRANSFERASE"/>
    <property type="match status" value="1"/>
</dbReference>
<dbReference type="InterPro" id="IPR013024">
    <property type="entry name" value="GGCT-like"/>
</dbReference>
<dbReference type="Gene3D" id="3.10.490.10">
    <property type="entry name" value="Gamma-glutamyl cyclotransferase-like"/>
    <property type="match status" value="1"/>
</dbReference>
<dbReference type="InterPro" id="IPR017939">
    <property type="entry name" value="G-Glutamylcylcotransferase"/>
</dbReference>
<dbReference type="EMBL" id="AP011837">
    <property type="protein sequence ID" value="BAJ47434.1"/>
    <property type="molecule type" value="Genomic_DNA"/>
</dbReference>
<dbReference type="EMBL" id="AP011836">
    <property type="protein sequence ID" value="BAJ47397.1"/>
    <property type="molecule type" value="Genomic_DNA"/>
</dbReference>
<evidence type="ECO:0000313" key="3">
    <source>
        <dbReference type="EMBL" id="BAJ47397.1"/>
    </source>
</evidence>
<dbReference type="InterPro" id="IPR009288">
    <property type="entry name" value="AIG2-like_dom"/>
</dbReference>
<dbReference type="SUPFAM" id="SSF110857">
    <property type="entry name" value="Gamma-glutamyl cyclotransferase-like"/>
    <property type="match status" value="1"/>
</dbReference>
<dbReference type="EMBL" id="BA000048">
    <property type="protein sequence ID" value="BAJ50273.1"/>
    <property type="molecule type" value="Genomic_DNA"/>
</dbReference>
<reference evidence="3 6" key="1">
    <citation type="journal article" date="2005" name="Environ. Microbiol.">
        <title>Genetic and functional properties of uncultivated thermophilic crenarchaeotes from a subsurface gold mine as revealed by analysis of genome fragments.</title>
        <authorList>
            <person name="Nunoura T."/>
            <person name="Hirayama H."/>
            <person name="Takami H."/>
            <person name="Oida H."/>
            <person name="Nishi S."/>
            <person name="Shimamura S."/>
            <person name="Suzuki Y."/>
            <person name="Inagaki F."/>
            <person name="Takai K."/>
            <person name="Nealson K.H."/>
            <person name="Horikoshi K."/>
        </authorList>
    </citation>
    <scope>NUCLEOTIDE SEQUENCE [LARGE SCALE GENOMIC DNA]</scope>
</reference>
<gene>
    <name evidence="5" type="ORF">CSUB_C0412</name>
    <name evidence="3" type="ORF">HGMM_F29F08C06</name>
    <name evidence="4" type="ORF">HGMM_F36H04C04</name>
</gene>
<evidence type="ECO:0000313" key="5">
    <source>
        <dbReference type="EMBL" id="BAJ50273.1"/>
    </source>
</evidence>
<name>E6N528_CALS0</name>
<dbReference type="KEGG" id="csu:CSUB_C0412"/>
<dbReference type="CDD" id="cd06661">
    <property type="entry name" value="GGCT_like"/>
    <property type="match status" value="1"/>
</dbReference>
<dbReference type="STRING" id="311458.CSUB_C0412"/>
<proteinExistence type="predicted"/>
<keyword evidence="1" id="KW-0456">Lyase</keyword>
<evidence type="ECO:0000313" key="4">
    <source>
        <dbReference type="EMBL" id="BAJ47434.1"/>
    </source>
</evidence>
<dbReference type="Proteomes" id="UP000008120">
    <property type="component" value="Chromosome"/>
</dbReference>